<dbReference type="KEGG" id="ddr:Deide_20780"/>
<dbReference type="CDD" id="cd02440">
    <property type="entry name" value="AdoMet_MTases"/>
    <property type="match status" value="1"/>
</dbReference>
<gene>
    <name evidence="5" type="ordered locus">Deide_20780</name>
</gene>
<dbReference type="Gene3D" id="3.40.50.150">
    <property type="entry name" value="Vaccinia Virus protein VP39"/>
    <property type="match status" value="1"/>
</dbReference>
<keyword evidence="6" id="KW-1185">Reference proteome</keyword>
<dbReference type="PANTHER" id="PTHR43591:SF24">
    <property type="entry name" value="2-METHOXY-6-POLYPRENYL-1,4-BENZOQUINOL METHYLASE, MITOCHONDRIAL"/>
    <property type="match status" value="1"/>
</dbReference>
<feature type="domain" description="Methyltransferase" evidence="4">
    <location>
        <begin position="46"/>
        <end position="140"/>
    </location>
</feature>
<dbReference type="RefSeq" id="WP_041227257.1">
    <property type="nucleotide sequence ID" value="NC_012526.1"/>
</dbReference>
<evidence type="ECO:0000256" key="2">
    <source>
        <dbReference type="ARBA" id="ARBA00022679"/>
    </source>
</evidence>
<dbReference type="PaxDb" id="546414-Deide_20780"/>
<sequence length="267" mass="28420">MLPKEQAQHNAAVFGRLAATYDHLGFLAQVARHVAVQARVEPADKVLDVASGTGTVALELAARVGPSGQVVGTDLAPQMVEQARARAEGTAGLRFELADATALHYPDASFDHVVCASGLFFMPDMGAALREWRRVLRPGGTVTFSSFGPGLLGDLPGLWREDLTTSGGTPVSPPLGRLPTVEAARALLEEADFQSPEVTLDDLPYSIPSPEARWADIIAGLEGAPLASLDARVQEELREAHLQRLRTSIPGWPLTVSLPVIVARGRN</sequence>
<evidence type="ECO:0000256" key="1">
    <source>
        <dbReference type="ARBA" id="ARBA00022603"/>
    </source>
</evidence>
<dbReference type="GO" id="GO:0008168">
    <property type="term" value="F:methyltransferase activity"/>
    <property type="evidence" value="ECO:0007669"/>
    <property type="project" value="UniProtKB-KW"/>
</dbReference>
<dbReference type="OrthoDB" id="9777638at2"/>
<dbReference type="InterPro" id="IPR004033">
    <property type="entry name" value="UbiE/COQ5_MeTrFase"/>
</dbReference>
<keyword evidence="3" id="KW-0949">S-adenosyl-L-methionine</keyword>
<name>C1CYR8_DEIDV</name>
<dbReference type="Pfam" id="PF13649">
    <property type="entry name" value="Methyltransf_25"/>
    <property type="match status" value="1"/>
</dbReference>
<organism evidence="5 6">
    <name type="scientific">Deinococcus deserti (strain DSM 17065 / CIP 109153 / LMG 22923 / VCD115)</name>
    <dbReference type="NCBI Taxonomy" id="546414"/>
    <lineage>
        <taxon>Bacteria</taxon>
        <taxon>Thermotogati</taxon>
        <taxon>Deinococcota</taxon>
        <taxon>Deinococci</taxon>
        <taxon>Deinococcales</taxon>
        <taxon>Deinococcaceae</taxon>
        <taxon>Deinococcus</taxon>
    </lineage>
</organism>
<evidence type="ECO:0000259" key="4">
    <source>
        <dbReference type="Pfam" id="PF13649"/>
    </source>
</evidence>
<dbReference type="AlphaFoldDB" id="C1CYR8"/>
<proteinExistence type="predicted"/>
<evidence type="ECO:0000313" key="5">
    <source>
        <dbReference type="EMBL" id="ACO47098.2"/>
    </source>
</evidence>
<protein>
    <submittedName>
        <fullName evidence="5">Putative SAM dependent methyltransferase</fullName>
    </submittedName>
</protein>
<dbReference type="Proteomes" id="UP000002208">
    <property type="component" value="Chromosome"/>
</dbReference>
<evidence type="ECO:0000256" key="3">
    <source>
        <dbReference type="ARBA" id="ARBA00022691"/>
    </source>
</evidence>
<dbReference type="InterPro" id="IPR041698">
    <property type="entry name" value="Methyltransf_25"/>
</dbReference>
<dbReference type="eggNOG" id="COG2226">
    <property type="taxonomic scope" value="Bacteria"/>
</dbReference>
<accession>C1CYR8</accession>
<dbReference type="SUPFAM" id="SSF53335">
    <property type="entry name" value="S-adenosyl-L-methionine-dependent methyltransferases"/>
    <property type="match status" value="1"/>
</dbReference>
<dbReference type="InterPro" id="IPR029063">
    <property type="entry name" value="SAM-dependent_MTases_sf"/>
</dbReference>
<dbReference type="GO" id="GO:0032259">
    <property type="term" value="P:methylation"/>
    <property type="evidence" value="ECO:0007669"/>
    <property type="project" value="UniProtKB-KW"/>
</dbReference>
<keyword evidence="1 5" id="KW-0489">Methyltransferase</keyword>
<dbReference type="HOGENOM" id="CLU_037990_2_3_0"/>
<keyword evidence="2 5" id="KW-0808">Transferase</keyword>
<dbReference type="STRING" id="546414.Deide_20780"/>
<dbReference type="PANTHER" id="PTHR43591">
    <property type="entry name" value="METHYLTRANSFERASE"/>
    <property type="match status" value="1"/>
</dbReference>
<evidence type="ECO:0000313" key="6">
    <source>
        <dbReference type="Proteomes" id="UP000002208"/>
    </source>
</evidence>
<reference evidence="5 6" key="1">
    <citation type="journal article" date="2009" name="PLoS Genet.">
        <title>Alliance of proteomics and genomics to unravel the specificities of Sahara bacterium Deinococcus deserti.</title>
        <authorList>
            <person name="de Groot A."/>
            <person name="Dulermo R."/>
            <person name="Ortet P."/>
            <person name="Blanchard L."/>
            <person name="Guerin P."/>
            <person name="Fernandez B."/>
            <person name="Vacherie B."/>
            <person name="Dossat C."/>
            <person name="Jolivet E."/>
            <person name="Siguier P."/>
            <person name="Chandler M."/>
            <person name="Barakat M."/>
            <person name="Dedieu A."/>
            <person name="Barbe V."/>
            <person name="Heulin T."/>
            <person name="Sommer S."/>
            <person name="Achouak W."/>
            <person name="Armengaud J."/>
        </authorList>
    </citation>
    <scope>NUCLEOTIDE SEQUENCE [LARGE SCALE GENOMIC DNA]</scope>
    <source>
        <strain evidence="6">DSM 17065 / CIP 109153 / LMG 22923 / VCD115</strain>
    </source>
</reference>
<dbReference type="PROSITE" id="PS51608">
    <property type="entry name" value="SAM_MT_UBIE"/>
    <property type="match status" value="1"/>
</dbReference>
<dbReference type="EMBL" id="CP001114">
    <property type="protein sequence ID" value="ACO47098.2"/>
    <property type="molecule type" value="Genomic_DNA"/>
</dbReference>